<sequence length="181" mass="19563">MMKYVNGIDLDRLRTTQDLIETDADGPLSKPRFQSTIVWNNGYRTVSRVTDGQEVTGDEPERYGGSGVGITPEDMLLTAVGHCLTATYIGGLSAAGITVKSLRLDVSGRVNFRAAYGLEAANPGFESIGVEVDIRTDSAPDKVKEILDKLLKTAPIPDTIIRPVPLDVEINCKQTELAAEL</sequence>
<gene>
    <name evidence="1" type="ORF">SAMN05216402_2365</name>
</gene>
<dbReference type="EMBL" id="FNKY01000001">
    <property type="protein sequence ID" value="SDQ80651.1"/>
    <property type="molecule type" value="Genomic_DNA"/>
</dbReference>
<dbReference type="SUPFAM" id="SSF82784">
    <property type="entry name" value="OsmC-like"/>
    <property type="match status" value="1"/>
</dbReference>
<dbReference type="PANTHER" id="PTHR35368">
    <property type="entry name" value="HYDROPEROXIDE REDUCTASE"/>
    <property type="match status" value="1"/>
</dbReference>
<dbReference type="Pfam" id="PF02566">
    <property type="entry name" value="OsmC"/>
    <property type="match status" value="1"/>
</dbReference>
<dbReference type="Gene3D" id="3.30.300.20">
    <property type="match status" value="1"/>
</dbReference>
<dbReference type="PANTHER" id="PTHR35368:SF1">
    <property type="entry name" value="HYDROPEROXIDE REDUCTASE"/>
    <property type="match status" value="1"/>
</dbReference>
<proteinExistence type="predicted"/>
<name>A0ABY0TLU0_9PROT</name>
<comment type="caution">
    <text evidence="1">The sequence shown here is derived from an EMBL/GenBank/DDBJ whole genome shotgun (WGS) entry which is preliminary data.</text>
</comment>
<evidence type="ECO:0000313" key="2">
    <source>
        <dbReference type="Proteomes" id="UP000183471"/>
    </source>
</evidence>
<dbReference type="Proteomes" id="UP000183471">
    <property type="component" value="Unassembled WGS sequence"/>
</dbReference>
<protein>
    <submittedName>
        <fullName evidence="1">Uncharacterized OsmC-related protein</fullName>
    </submittedName>
</protein>
<dbReference type="InterPro" id="IPR015946">
    <property type="entry name" value="KH_dom-like_a/b"/>
</dbReference>
<keyword evidence="2" id="KW-1185">Reference proteome</keyword>
<reference evidence="1 2" key="1">
    <citation type="submission" date="2016-10" db="EMBL/GenBank/DDBJ databases">
        <authorList>
            <person name="Varghese N."/>
            <person name="Submissions S."/>
        </authorList>
    </citation>
    <scope>NUCLEOTIDE SEQUENCE [LARGE SCALE GENOMIC DNA]</scope>
    <source>
        <strain evidence="1 2">Nl1</strain>
    </source>
</reference>
<dbReference type="RefSeq" id="WP_074632716.1">
    <property type="nucleotide sequence ID" value="NZ_FNKY01000001.1"/>
</dbReference>
<dbReference type="InterPro" id="IPR036102">
    <property type="entry name" value="OsmC/Ohrsf"/>
</dbReference>
<dbReference type="InterPro" id="IPR052924">
    <property type="entry name" value="OsmC/Ohr_hydroprdx_reductase"/>
</dbReference>
<accession>A0ABY0TLU0</accession>
<dbReference type="InterPro" id="IPR003718">
    <property type="entry name" value="OsmC/Ohr_fam"/>
</dbReference>
<evidence type="ECO:0000313" key="1">
    <source>
        <dbReference type="EMBL" id="SDQ80651.1"/>
    </source>
</evidence>
<organism evidence="1 2">
    <name type="scientific">Nitrosospira multiformis</name>
    <dbReference type="NCBI Taxonomy" id="1231"/>
    <lineage>
        <taxon>Bacteria</taxon>
        <taxon>Pseudomonadati</taxon>
        <taxon>Pseudomonadota</taxon>
        <taxon>Betaproteobacteria</taxon>
        <taxon>Nitrosomonadales</taxon>
        <taxon>Nitrosomonadaceae</taxon>
        <taxon>Nitrosospira</taxon>
    </lineage>
</organism>